<gene>
    <name evidence="5 6" type="primary">aroD</name>
    <name evidence="6" type="ORF">H9734_10340</name>
</gene>
<comment type="function">
    <text evidence="5">Involved in the third step of the chorismate pathway, which leads to the biosynthesis of aromatic amino acids. Catalyzes the cis-dehydration of 3-dehydroquinate (DHQ) and introduces the first double bond of the aromatic ring to yield 3-dehydroshikimate.</text>
</comment>
<comment type="catalytic activity">
    <reaction evidence="1 5">
        <text>3-dehydroquinate = 3-dehydroshikimate + H2O</text>
        <dbReference type="Rhea" id="RHEA:21096"/>
        <dbReference type="ChEBI" id="CHEBI:15377"/>
        <dbReference type="ChEBI" id="CHEBI:16630"/>
        <dbReference type="ChEBI" id="CHEBI:32364"/>
        <dbReference type="EC" id="4.2.1.10"/>
    </reaction>
</comment>
<comment type="similarity">
    <text evidence="5">Belongs to the type-I 3-dehydroquinase family.</text>
</comment>
<dbReference type="Gene3D" id="3.20.20.70">
    <property type="entry name" value="Aldolase class I"/>
    <property type="match status" value="1"/>
</dbReference>
<proteinExistence type="inferred from homology"/>
<dbReference type="EC" id="4.2.1.10" evidence="5"/>
<dbReference type="PANTHER" id="PTHR43699">
    <property type="entry name" value="3-DEHYDROQUINATE DEHYDRATASE"/>
    <property type="match status" value="1"/>
</dbReference>
<dbReference type="PANTHER" id="PTHR43699:SF1">
    <property type="entry name" value="3-DEHYDROQUINATE DEHYDRATASE"/>
    <property type="match status" value="1"/>
</dbReference>
<keyword evidence="4 5" id="KW-0704">Schiff base</keyword>
<dbReference type="InterPro" id="IPR013785">
    <property type="entry name" value="Aldolase_TIM"/>
</dbReference>
<dbReference type="GO" id="GO:0046279">
    <property type="term" value="P:3,4-dihydroxybenzoate biosynthetic process"/>
    <property type="evidence" value="ECO:0007669"/>
    <property type="project" value="UniProtKB-ARBA"/>
</dbReference>
<evidence type="ECO:0000256" key="1">
    <source>
        <dbReference type="ARBA" id="ARBA00001864"/>
    </source>
</evidence>
<evidence type="ECO:0000256" key="5">
    <source>
        <dbReference type="HAMAP-Rule" id="MF_00214"/>
    </source>
</evidence>
<comment type="subunit">
    <text evidence="5">Homodimer.</text>
</comment>
<dbReference type="CDD" id="cd00502">
    <property type="entry name" value="DHQase_I"/>
    <property type="match status" value="1"/>
</dbReference>
<evidence type="ECO:0000313" key="6">
    <source>
        <dbReference type="EMBL" id="HIX77978.1"/>
    </source>
</evidence>
<reference evidence="6" key="1">
    <citation type="journal article" date="2021" name="PeerJ">
        <title>Extensive microbial diversity within the chicken gut microbiome revealed by metagenomics and culture.</title>
        <authorList>
            <person name="Gilroy R."/>
            <person name="Ravi A."/>
            <person name="Getino M."/>
            <person name="Pursley I."/>
            <person name="Horton D.L."/>
            <person name="Alikhan N.F."/>
            <person name="Baker D."/>
            <person name="Gharbi K."/>
            <person name="Hall N."/>
            <person name="Watson M."/>
            <person name="Adriaenssens E.M."/>
            <person name="Foster-Nyarko E."/>
            <person name="Jarju S."/>
            <person name="Secka A."/>
            <person name="Antonio M."/>
            <person name="Oren A."/>
            <person name="Chaudhuri R.R."/>
            <person name="La Ragione R."/>
            <person name="Hildebrand F."/>
            <person name="Pallen M.J."/>
        </authorList>
    </citation>
    <scope>NUCLEOTIDE SEQUENCE</scope>
    <source>
        <strain evidence="6">CHK183-1962</strain>
    </source>
</reference>
<name>A0A9D1XEB6_9FIRM</name>
<dbReference type="GO" id="GO:0003855">
    <property type="term" value="F:3-dehydroquinate dehydratase activity"/>
    <property type="evidence" value="ECO:0007669"/>
    <property type="project" value="UniProtKB-UniRule"/>
</dbReference>
<evidence type="ECO:0000313" key="7">
    <source>
        <dbReference type="Proteomes" id="UP000886890"/>
    </source>
</evidence>
<feature type="binding site" evidence="5">
    <location>
        <position position="233"/>
    </location>
    <ligand>
        <name>3-dehydroquinate</name>
        <dbReference type="ChEBI" id="CHEBI:32364"/>
    </ligand>
</feature>
<protein>
    <recommendedName>
        <fullName evidence="5">3-dehydroquinate dehydratase</fullName>
        <shortName evidence="5">3-dehydroquinase</shortName>
        <ecNumber evidence="5">4.2.1.10</ecNumber>
    </recommendedName>
    <alternativeName>
        <fullName evidence="5">Type I DHQase</fullName>
    </alternativeName>
    <alternativeName>
        <fullName evidence="5">Type I dehydroquinase</fullName>
        <shortName evidence="5">DHQ1</shortName>
    </alternativeName>
</protein>
<dbReference type="InterPro" id="IPR001381">
    <property type="entry name" value="DHquinase_I"/>
</dbReference>
<feature type="binding site" evidence="5">
    <location>
        <position position="214"/>
    </location>
    <ligand>
        <name>3-dehydroquinate</name>
        <dbReference type="ChEBI" id="CHEBI:32364"/>
    </ligand>
</feature>
<dbReference type="GO" id="GO:0009073">
    <property type="term" value="P:aromatic amino acid family biosynthetic process"/>
    <property type="evidence" value="ECO:0007669"/>
    <property type="project" value="UniProtKB-KW"/>
</dbReference>
<dbReference type="Pfam" id="PF01487">
    <property type="entry name" value="DHquinase_I"/>
    <property type="match status" value="1"/>
</dbReference>
<dbReference type="SUPFAM" id="SSF51569">
    <property type="entry name" value="Aldolase"/>
    <property type="match status" value="1"/>
</dbReference>
<dbReference type="HAMAP" id="MF_00214">
    <property type="entry name" value="AroD"/>
    <property type="match status" value="1"/>
</dbReference>
<feature type="binding site" evidence="5">
    <location>
        <position position="237"/>
    </location>
    <ligand>
        <name>3-dehydroquinate</name>
        <dbReference type="ChEBI" id="CHEBI:32364"/>
    </ligand>
</feature>
<organism evidence="6 7">
    <name type="scientific">Candidatus Fusicatenibacter merdavium</name>
    <dbReference type="NCBI Taxonomy" id="2838600"/>
    <lineage>
        <taxon>Bacteria</taxon>
        <taxon>Bacillati</taxon>
        <taxon>Bacillota</taxon>
        <taxon>Clostridia</taxon>
        <taxon>Lachnospirales</taxon>
        <taxon>Lachnospiraceae</taxon>
        <taxon>Fusicatenibacter</taxon>
    </lineage>
</organism>
<dbReference type="GO" id="GO:0009423">
    <property type="term" value="P:chorismate biosynthetic process"/>
    <property type="evidence" value="ECO:0007669"/>
    <property type="project" value="UniProtKB-UniRule"/>
</dbReference>
<comment type="caution">
    <text evidence="6">The sequence shown here is derived from an EMBL/GenBank/DDBJ whole genome shotgun (WGS) entry which is preliminary data.</text>
</comment>
<evidence type="ECO:0000256" key="4">
    <source>
        <dbReference type="ARBA" id="ARBA00023270"/>
    </source>
</evidence>
<dbReference type="AlphaFoldDB" id="A0A9D1XEB6"/>
<sequence length="267" mass="29206">MQYKTVRVKNLTIGEGMPRICVPVMGKTADEILSHTRRAAAVRPDLLEWRADSCEQILEPGAAQELLQEIRGAAGQIPVLFTFRSAGEGGQRAITPEAYVRLNLEAAESGYAELIDVEAQMEHLDAAELTEKLHAEGCRVIASRHFFDQTPPQERMREVFASLEASGADILKLAVMPATRRDVLRLLDLTQEMITSSPCPIVTMSMGPLGAVTRLCGETFGSCITYASVGEPSAPGQFPAEEVRMVQTILHSRTGLTQPKIRDISET</sequence>
<comment type="caution">
    <text evidence="5">Lacks conserved residue(s) required for the propagation of feature annotation.</text>
</comment>
<keyword evidence="2 5" id="KW-0057">Aromatic amino acid biosynthesis</keyword>
<dbReference type="Proteomes" id="UP000886890">
    <property type="component" value="Unassembled WGS sequence"/>
</dbReference>
<dbReference type="EMBL" id="DXEK01000169">
    <property type="protein sequence ID" value="HIX77978.1"/>
    <property type="molecule type" value="Genomic_DNA"/>
</dbReference>
<keyword evidence="3 5" id="KW-0456">Lyase</keyword>
<dbReference type="InterPro" id="IPR050146">
    <property type="entry name" value="Type-I_3-dehydroquinase"/>
</dbReference>
<evidence type="ECO:0000256" key="3">
    <source>
        <dbReference type="ARBA" id="ARBA00023239"/>
    </source>
</evidence>
<comment type="pathway">
    <text evidence="5">Metabolic intermediate biosynthesis; chorismate biosynthesis; chorismate from D-erythrose 4-phosphate and phosphoenolpyruvate: step 3/7.</text>
</comment>
<feature type="binding site" evidence="5">
    <location>
        <begin position="48"/>
        <end position="50"/>
    </location>
    <ligand>
        <name>3-dehydroquinate</name>
        <dbReference type="ChEBI" id="CHEBI:32364"/>
    </ligand>
</feature>
<dbReference type="GO" id="GO:0008652">
    <property type="term" value="P:amino acid biosynthetic process"/>
    <property type="evidence" value="ECO:0007669"/>
    <property type="project" value="UniProtKB-KW"/>
</dbReference>
<feature type="binding site" evidence="5">
    <location>
        <position position="84"/>
    </location>
    <ligand>
        <name>3-dehydroquinate</name>
        <dbReference type="ChEBI" id="CHEBI:32364"/>
    </ligand>
</feature>
<keyword evidence="5" id="KW-0028">Amino-acid biosynthesis</keyword>
<accession>A0A9D1XEB6</accession>
<feature type="active site" description="Proton donor/acceptor" evidence="5">
    <location>
        <position position="145"/>
    </location>
</feature>
<dbReference type="FunFam" id="3.20.20.70:FF:000047">
    <property type="entry name" value="3-dehydroquinate dehydratase"/>
    <property type="match status" value="1"/>
</dbReference>
<feature type="active site" description="Schiff-base intermediate with substrate" evidence="5">
    <location>
        <position position="172"/>
    </location>
</feature>
<dbReference type="NCBIfam" id="TIGR01093">
    <property type="entry name" value="aroD"/>
    <property type="match status" value="1"/>
</dbReference>
<reference evidence="6" key="2">
    <citation type="submission" date="2021-04" db="EMBL/GenBank/DDBJ databases">
        <authorList>
            <person name="Gilroy R."/>
        </authorList>
    </citation>
    <scope>NUCLEOTIDE SEQUENCE</scope>
    <source>
        <strain evidence="6">CHK183-1962</strain>
    </source>
</reference>
<evidence type="ECO:0000256" key="2">
    <source>
        <dbReference type="ARBA" id="ARBA00023141"/>
    </source>
</evidence>